<dbReference type="AlphaFoldDB" id="A0A9X3N4E4"/>
<evidence type="ECO:0000256" key="1">
    <source>
        <dbReference type="ARBA" id="ARBA00006525"/>
    </source>
</evidence>
<dbReference type="NCBIfam" id="TIGR00732">
    <property type="entry name" value="dprA"/>
    <property type="match status" value="1"/>
</dbReference>
<evidence type="ECO:0000313" key="4">
    <source>
        <dbReference type="Proteomes" id="UP001149140"/>
    </source>
</evidence>
<dbReference type="Proteomes" id="UP001149140">
    <property type="component" value="Unassembled WGS sequence"/>
</dbReference>
<evidence type="ECO:0000259" key="2">
    <source>
        <dbReference type="Pfam" id="PF02481"/>
    </source>
</evidence>
<dbReference type="Gene3D" id="3.40.50.450">
    <property type="match status" value="1"/>
</dbReference>
<dbReference type="EMBL" id="JAPDOD010000076">
    <property type="protein sequence ID" value="MDA0166805.1"/>
    <property type="molecule type" value="Genomic_DNA"/>
</dbReference>
<dbReference type="GO" id="GO:0009294">
    <property type="term" value="P:DNA-mediated transformation"/>
    <property type="evidence" value="ECO:0007669"/>
    <property type="project" value="InterPro"/>
</dbReference>
<protein>
    <submittedName>
        <fullName evidence="3">DNA-processing protein DprA</fullName>
    </submittedName>
</protein>
<dbReference type="InterPro" id="IPR057666">
    <property type="entry name" value="DrpA_SLOG"/>
</dbReference>
<keyword evidence="4" id="KW-1185">Reference proteome</keyword>
<comment type="caution">
    <text evidence="3">The sequence shown here is derived from an EMBL/GenBank/DDBJ whole genome shotgun (WGS) entry which is preliminary data.</text>
</comment>
<dbReference type="Pfam" id="PF02481">
    <property type="entry name" value="DNA_processg_A"/>
    <property type="match status" value="1"/>
</dbReference>
<dbReference type="PANTHER" id="PTHR43022:SF1">
    <property type="entry name" value="PROTEIN SMF"/>
    <property type="match status" value="1"/>
</dbReference>
<dbReference type="PANTHER" id="PTHR43022">
    <property type="entry name" value="PROTEIN SMF"/>
    <property type="match status" value="1"/>
</dbReference>
<comment type="similarity">
    <text evidence="1">Belongs to the DprA/Smf family.</text>
</comment>
<dbReference type="SUPFAM" id="SSF102405">
    <property type="entry name" value="MCP/YpsA-like"/>
    <property type="match status" value="1"/>
</dbReference>
<evidence type="ECO:0000313" key="3">
    <source>
        <dbReference type="EMBL" id="MDA0166805.1"/>
    </source>
</evidence>
<accession>A0A9X3N4E4</accession>
<feature type="domain" description="Smf/DprA SLOG" evidence="2">
    <location>
        <begin position="74"/>
        <end position="283"/>
    </location>
</feature>
<proteinExistence type="inferred from homology"/>
<dbReference type="RefSeq" id="WP_270046059.1">
    <property type="nucleotide sequence ID" value="NZ_JAPDOD010000076.1"/>
</dbReference>
<sequence>MSACDDCLRRTDLIAAIAGRLQIEFKQRTAPGGVLALSDMELLEIGASGDVDRRYARFDASAARERASAAGLKIVCRCRDAYPGSLRDLDDPPAVVHILGSPSALEAEDAIAVVGARRASSYGLEVARALGRGLSAARVPVVSGLALGVDSEAHLGALEAPGSTIAVLAASAHVAYPARGWKLHAAVAERGAVISELPPGAQAQRWCFVARNRIIAALGAATVVVQATERSGSLTTADFAADLGRAVGAVPGLVTTRLSAGTHGLIQAGAPLIRDAADALELLAGVTGREYPARDDAPPLVLSPPLKRLLEAIEDGSGSLTELAATPEAARSAMAGLGELERLGLIRRGLRGRWERAA</sequence>
<name>A0A9X3N4E4_9ACTN</name>
<reference evidence="3" key="1">
    <citation type="submission" date="2022-10" db="EMBL/GenBank/DDBJ databases">
        <title>The WGS of Solirubrobacter ginsenosidimutans DSM 21036.</title>
        <authorList>
            <person name="Jiang Z."/>
        </authorList>
    </citation>
    <scope>NUCLEOTIDE SEQUENCE</scope>
    <source>
        <strain evidence="3">DSM 21036</strain>
    </source>
</reference>
<organism evidence="3 4">
    <name type="scientific">Solirubrobacter ginsenosidimutans</name>
    <dbReference type="NCBI Taxonomy" id="490573"/>
    <lineage>
        <taxon>Bacteria</taxon>
        <taxon>Bacillati</taxon>
        <taxon>Actinomycetota</taxon>
        <taxon>Thermoleophilia</taxon>
        <taxon>Solirubrobacterales</taxon>
        <taxon>Solirubrobacteraceae</taxon>
        <taxon>Solirubrobacter</taxon>
    </lineage>
</organism>
<gene>
    <name evidence="3" type="primary">dprA</name>
    <name evidence="3" type="ORF">OM076_41475</name>
</gene>
<dbReference type="InterPro" id="IPR003488">
    <property type="entry name" value="DprA"/>
</dbReference>